<evidence type="ECO:0000256" key="8">
    <source>
        <dbReference type="ARBA" id="ARBA00022692"/>
    </source>
</evidence>
<keyword evidence="5" id="KW-1003">Cell membrane</keyword>
<evidence type="ECO:0000256" key="10">
    <source>
        <dbReference type="ARBA" id="ARBA00022777"/>
    </source>
</evidence>
<keyword evidence="6" id="KW-0997">Cell inner membrane</keyword>
<dbReference type="CDD" id="cd05387">
    <property type="entry name" value="BY-kinase"/>
    <property type="match status" value="1"/>
</dbReference>
<dbReference type="RefSeq" id="WP_176844563.1">
    <property type="nucleotide sequence ID" value="NZ_FNCG01000018.1"/>
</dbReference>
<keyword evidence="8 16" id="KW-0812">Transmembrane</keyword>
<evidence type="ECO:0000256" key="5">
    <source>
        <dbReference type="ARBA" id="ARBA00022475"/>
    </source>
</evidence>
<dbReference type="Gene3D" id="3.40.50.300">
    <property type="entry name" value="P-loop containing nucleotide triphosphate hydrolases"/>
    <property type="match status" value="1"/>
</dbReference>
<evidence type="ECO:0000256" key="3">
    <source>
        <dbReference type="ARBA" id="ARBA00008883"/>
    </source>
</evidence>
<evidence type="ECO:0000256" key="16">
    <source>
        <dbReference type="SAM" id="Phobius"/>
    </source>
</evidence>
<evidence type="ECO:0000259" key="17">
    <source>
        <dbReference type="Pfam" id="PF02706"/>
    </source>
</evidence>
<evidence type="ECO:0000313" key="21">
    <source>
        <dbReference type="Proteomes" id="UP000199705"/>
    </source>
</evidence>
<dbReference type="Pfam" id="PF02706">
    <property type="entry name" value="Wzz"/>
    <property type="match status" value="1"/>
</dbReference>
<dbReference type="Pfam" id="PF13614">
    <property type="entry name" value="AAA_31"/>
    <property type="match status" value="1"/>
</dbReference>
<comment type="similarity">
    <text evidence="3">Belongs to the etk/wzc family.</text>
</comment>
<evidence type="ECO:0000256" key="11">
    <source>
        <dbReference type="ARBA" id="ARBA00022840"/>
    </source>
</evidence>
<dbReference type="InterPro" id="IPR025669">
    <property type="entry name" value="AAA_dom"/>
</dbReference>
<evidence type="ECO:0000259" key="18">
    <source>
        <dbReference type="Pfam" id="PF13614"/>
    </source>
</evidence>
<dbReference type="AlphaFoldDB" id="A0A1G8J819"/>
<feature type="domain" description="Tyrosine-protein kinase G-rich" evidence="19">
    <location>
        <begin position="431"/>
        <end position="508"/>
    </location>
</feature>
<dbReference type="EC" id="2.7.10.2" evidence="4"/>
<dbReference type="Proteomes" id="UP000199705">
    <property type="component" value="Unassembled WGS sequence"/>
</dbReference>
<dbReference type="SUPFAM" id="SSF52540">
    <property type="entry name" value="P-loop containing nucleoside triphosphate hydrolases"/>
    <property type="match status" value="1"/>
</dbReference>
<dbReference type="GO" id="GO:0005886">
    <property type="term" value="C:plasma membrane"/>
    <property type="evidence" value="ECO:0007669"/>
    <property type="project" value="UniProtKB-SubCell"/>
</dbReference>
<feature type="domain" description="Polysaccharide chain length determinant N-terminal" evidence="17">
    <location>
        <begin position="15"/>
        <end position="104"/>
    </location>
</feature>
<comment type="similarity">
    <text evidence="2">Belongs to the CpsD/CapB family.</text>
</comment>
<dbReference type="InterPro" id="IPR032807">
    <property type="entry name" value="GNVR"/>
</dbReference>
<dbReference type="GO" id="GO:0005524">
    <property type="term" value="F:ATP binding"/>
    <property type="evidence" value="ECO:0007669"/>
    <property type="project" value="UniProtKB-KW"/>
</dbReference>
<dbReference type="InterPro" id="IPR005702">
    <property type="entry name" value="Wzc-like_C"/>
</dbReference>
<accession>A0A1G8J819</accession>
<evidence type="ECO:0000256" key="4">
    <source>
        <dbReference type="ARBA" id="ARBA00011903"/>
    </source>
</evidence>
<reference evidence="21" key="1">
    <citation type="submission" date="2016-10" db="EMBL/GenBank/DDBJ databases">
        <authorList>
            <person name="Varghese N."/>
            <person name="Submissions S."/>
        </authorList>
    </citation>
    <scope>NUCLEOTIDE SEQUENCE [LARGE SCALE GENOMIC DNA]</scope>
    <source>
        <strain evidence="21">Gh-67</strain>
    </source>
</reference>
<feature type="domain" description="AAA" evidence="18">
    <location>
        <begin position="574"/>
        <end position="730"/>
    </location>
</feature>
<evidence type="ECO:0000256" key="7">
    <source>
        <dbReference type="ARBA" id="ARBA00022679"/>
    </source>
</evidence>
<evidence type="ECO:0000256" key="14">
    <source>
        <dbReference type="ARBA" id="ARBA00023137"/>
    </source>
</evidence>
<evidence type="ECO:0000256" key="12">
    <source>
        <dbReference type="ARBA" id="ARBA00022989"/>
    </source>
</evidence>
<proteinExistence type="inferred from homology"/>
<evidence type="ECO:0000256" key="6">
    <source>
        <dbReference type="ARBA" id="ARBA00022519"/>
    </source>
</evidence>
<evidence type="ECO:0000256" key="2">
    <source>
        <dbReference type="ARBA" id="ARBA00007316"/>
    </source>
</evidence>
<dbReference type="PANTHER" id="PTHR32309:SF13">
    <property type="entry name" value="FERRIC ENTEROBACTIN TRANSPORT PROTEIN FEPE"/>
    <property type="match status" value="1"/>
</dbReference>
<evidence type="ECO:0000256" key="1">
    <source>
        <dbReference type="ARBA" id="ARBA00004429"/>
    </source>
</evidence>
<dbReference type="PANTHER" id="PTHR32309">
    <property type="entry name" value="TYROSINE-PROTEIN KINASE"/>
    <property type="match status" value="1"/>
</dbReference>
<dbReference type="EMBL" id="FNCG01000018">
    <property type="protein sequence ID" value="SDI27399.1"/>
    <property type="molecule type" value="Genomic_DNA"/>
</dbReference>
<comment type="catalytic activity">
    <reaction evidence="15">
        <text>L-tyrosyl-[protein] + ATP = O-phospho-L-tyrosyl-[protein] + ADP + H(+)</text>
        <dbReference type="Rhea" id="RHEA:10596"/>
        <dbReference type="Rhea" id="RHEA-COMP:10136"/>
        <dbReference type="Rhea" id="RHEA-COMP:20101"/>
        <dbReference type="ChEBI" id="CHEBI:15378"/>
        <dbReference type="ChEBI" id="CHEBI:30616"/>
        <dbReference type="ChEBI" id="CHEBI:46858"/>
        <dbReference type="ChEBI" id="CHEBI:61978"/>
        <dbReference type="ChEBI" id="CHEBI:456216"/>
        <dbReference type="EC" id="2.7.10.2"/>
    </reaction>
</comment>
<feature type="transmembrane region" description="Helical" evidence="16">
    <location>
        <begin position="23"/>
        <end position="45"/>
    </location>
</feature>
<gene>
    <name evidence="20" type="ORF">SAMN05192573_11832</name>
</gene>
<keyword evidence="12 16" id="KW-1133">Transmembrane helix</keyword>
<keyword evidence="14" id="KW-0829">Tyrosine-protein kinase</keyword>
<name>A0A1G8J819_9SPHI</name>
<evidence type="ECO:0000256" key="13">
    <source>
        <dbReference type="ARBA" id="ARBA00023136"/>
    </source>
</evidence>
<keyword evidence="11" id="KW-0067">ATP-binding</keyword>
<evidence type="ECO:0000313" key="20">
    <source>
        <dbReference type="EMBL" id="SDI27399.1"/>
    </source>
</evidence>
<dbReference type="InterPro" id="IPR050445">
    <property type="entry name" value="Bact_polysacc_biosynth/exp"/>
</dbReference>
<keyword evidence="7" id="KW-0808">Transferase</keyword>
<keyword evidence="13 16" id="KW-0472">Membrane</keyword>
<dbReference type="InterPro" id="IPR003856">
    <property type="entry name" value="LPS_length_determ_N"/>
</dbReference>
<dbReference type="NCBIfam" id="TIGR01007">
    <property type="entry name" value="eps_fam"/>
    <property type="match status" value="1"/>
</dbReference>
<sequence length="764" mass="85568">MKTRYLNGNDKNDNKLLSQLKSYWYLFLLCPILFVALAYFFTIYATQQYLVSSSMLLQQQPNNPDASSAYANGGATSALNLNEIIKNEGDVLRSRNLIQEVEQKLQLNIKLFANSGLFATEIYEESPFDVKIAKTKVDSLKRREYVITPVDGTHLNIANSKENVNLNVSYGAAIKLPQYDLIVTKKPNVPVLLSEYSTQIVSDDDAIADITRNYDAEFIDKGTTTVALTLYYPNSKKGEVILQSLMNQYLEDNLTQKKASIDSTINFINSRLGVVEDELTNVEKNYQNYRSSNNIADLDEQSKVLVGSASENTNKYQQQQIQLSIIKDIKSRLDDPNNKQVIPSSLNIQNASFAASLSQYNNLLNERIKQRLSFTETNPVIVNIDQQIQTVRHNLLQSIDSYKNEMVLNSSGINAQTNILSNSIKQVPGKQRTIMDFNRQQELKQQLYVYLLQKREETSMAKAANISYSRIIDDAKSSKDPAKPIKPLIYAMGFFMGLIVPFGIVNSKKLIQSKIVSEGDIEQQTDVAIIGKIGHQSLKLNSKSDQLARTQVTESMRTLRTKLRNILDSGQSSVIMVTSSVNGEGKTFLTKNLGGTFAMAGKKVLLIELDLRKPKLSSVLNVDNADLGFSNYVLENINADDLIKPSGFDDNCFVITSGPVVSNASELLLTDKLGELITEMRNKFDYVIIDSSPVGLVSDALVIQKHVDMTIYVCRHNYTNKSQIEIINEIKEKDNVDNLYLVINDVNFSKAGYFGYGYGIGYGD</sequence>
<evidence type="ECO:0000256" key="15">
    <source>
        <dbReference type="ARBA" id="ARBA00051245"/>
    </source>
</evidence>
<keyword evidence="9" id="KW-0547">Nucleotide-binding</keyword>
<evidence type="ECO:0000256" key="9">
    <source>
        <dbReference type="ARBA" id="ARBA00022741"/>
    </source>
</evidence>
<dbReference type="GO" id="GO:0004715">
    <property type="term" value="F:non-membrane spanning protein tyrosine kinase activity"/>
    <property type="evidence" value="ECO:0007669"/>
    <property type="project" value="UniProtKB-EC"/>
</dbReference>
<dbReference type="InterPro" id="IPR027417">
    <property type="entry name" value="P-loop_NTPase"/>
</dbReference>
<comment type="subcellular location">
    <subcellularLocation>
        <location evidence="1">Cell inner membrane</location>
        <topology evidence="1">Multi-pass membrane protein</topology>
    </subcellularLocation>
</comment>
<keyword evidence="10" id="KW-0418">Kinase</keyword>
<organism evidence="20 21">
    <name type="scientific">Mucilaginibacter gossypii</name>
    <dbReference type="NCBI Taxonomy" id="551996"/>
    <lineage>
        <taxon>Bacteria</taxon>
        <taxon>Pseudomonadati</taxon>
        <taxon>Bacteroidota</taxon>
        <taxon>Sphingobacteriia</taxon>
        <taxon>Sphingobacteriales</taxon>
        <taxon>Sphingobacteriaceae</taxon>
        <taxon>Mucilaginibacter</taxon>
    </lineage>
</organism>
<dbReference type="STRING" id="551996.SAMN05192573_11832"/>
<keyword evidence="21" id="KW-1185">Reference proteome</keyword>
<dbReference type="Pfam" id="PF13807">
    <property type="entry name" value="GNVR"/>
    <property type="match status" value="1"/>
</dbReference>
<evidence type="ECO:0000259" key="19">
    <source>
        <dbReference type="Pfam" id="PF13807"/>
    </source>
</evidence>
<protein>
    <recommendedName>
        <fullName evidence="4">non-specific protein-tyrosine kinase</fullName>
        <ecNumber evidence="4">2.7.10.2</ecNumber>
    </recommendedName>
</protein>